<dbReference type="SUPFAM" id="SSF63380">
    <property type="entry name" value="Riboflavin synthase domain-like"/>
    <property type="match status" value="1"/>
</dbReference>
<sequence length="55" mass="6266">MTQTASIPPVKTLPDAQTVTSVTHWTDRLFSFRVTRPQTLRFRSGEFVMIGLLDD</sequence>
<reference evidence="1 2" key="1">
    <citation type="submission" date="2017-09" db="EMBL/GenBank/DDBJ databases">
        <title>A multilocus sequence analysis scheme for characterization of bacteria in the genus Thioclava.</title>
        <authorList>
            <person name="Liu Y."/>
            <person name="Shao Z."/>
        </authorList>
    </citation>
    <scope>NUCLEOTIDE SEQUENCE [LARGE SCALE GENOMIC DNA]</scope>
    <source>
        <strain evidence="1 2">CAU 1312</strain>
    </source>
</reference>
<name>A0A2A4CN80_9RHOB</name>
<dbReference type="AlphaFoldDB" id="A0A2A4CN80"/>
<protein>
    <submittedName>
        <fullName evidence="1">Ferredoxin--NADP(+) reductase</fullName>
    </submittedName>
</protein>
<evidence type="ECO:0000313" key="1">
    <source>
        <dbReference type="EMBL" id="PCD75780.1"/>
    </source>
</evidence>
<proteinExistence type="predicted"/>
<dbReference type="Proteomes" id="UP000243507">
    <property type="component" value="Unassembled WGS sequence"/>
</dbReference>
<evidence type="ECO:0000313" key="2">
    <source>
        <dbReference type="Proteomes" id="UP000243507"/>
    </source>
</evidence>
<dbReference type="Gene3D" id="2.40.30.10">
    <property type="entry name" value="Translation factors"/>
    <property type="match status" value="1"/>
</dbReference>
<accession>A0A2A4CN80</accession>
<feature type="non-terminal residue" evidence="1">
    <location>
        <position position="55"/>
    </location>
</feature>
<dbReference type="EMBL" id="NTJD01000010">
    <property type="protein sequence ID" value="PCD75780.1"/>
    <property type="molecule type" value="Genomic_DNA"/>
</dbReference>
<organism evidence="1 2">
    <name type="scientific">Pseudothioclava arenosa</name>
    <dbReference type="NCBI Taxonomy" id="1795308"/>
    <lineage>
        <taxon>Bacteria</taxon>
        <taxon>Pseudomonadati</taxon>
        <taxon>Pseudomonadota</taxon>
        <taxon>Alphaproteobacteria</taxon>
        <taxon>Rhodobacterales</taxon>
        <taxon>Paracoccaceae</taxon>
        <taxon>Pseudothioclava</taxon>
    </lineage>
</organism>
<keyword evidence="2" id="KW-1185">Reference proteome</keyword>
<dbReference type="InterPro" id="IPR017938">
    <property type="entry name" value="Riboflavin_synthase-like_b-brl"/>
</dbReference>
<gene>
    <name evidence="1" type="ORF">CLN94_12785</name>
</gene>
<comment type="caution">
    <text evidence="1">The sequence shown here is derived from an EMBL/GenBank/DDBJ whole genome shotgun (WGS) entry which is preliminary data.</text>
</comment>